<dbReference type="EMBL" id="CAJZAG010000012">
    <property type="protein sequence ID" value="CAG9183848.1"/>
    <property type="molecule type" value="Genomic_DNA"/>
</dbReference>
<dbReference type="RefSeq" id="WP_223994043.1">
    <property type="nucleotide sequence ID" value="NZ_CAJZAG010000012.1"/>
</dbReference>
<sequence>MTDFDRILHSMEPVKAQALAHLAAHAASETATRRRQIAHARKRFAAVGVAAYLQEQAAAMQAQGFHATVYTDEIDDRAHVSMEFVPRRGEAYIDDFSADANGCQLVILGFANGNDRCGRGCAHTGASASVV</sequence>
<organism evidence="1 2">
    <name type="scientific">Cupriavidus pampae</name>
    <dbReference type="NCBI Taxonomy" id="659251"/>
    <lineage>
        <taxon>Bacteria</taxon>
        <taxon>Pseudomonadati</taxon>
        <taxon>Pseudomonadota</taxon>
        <taxon>Betaproteobacteria</taxon>
        <taxon>Burkholderiales</taxon>
        <taxon>Burkholderiaceae</taxon>
        <taxon>Cupriavidus</taxon>
    </lineage>
</organism>
<reference evidence="1 2" key="1">
    <citation type="submission" date="2021-08" db="EMBL/GenBank/DDBJ databases">
        <authorList>
            <person name="Peeters C."/>
        </authorList>
    </citation>
    <scope>NUCLEOTIDE SEQUENCE [LARGE SCALE GENOMIC DNA]</scope>
    <source>
        <strain evidence="1 2">LMG 32289</strain>
    </source>
</reference>
<accession>A0ABM8XU48</accession>
<keyword evidence="2" id="KW-1185">Reference proteome</keyword>
<name>A0ABM8XU48_9BURK</name>
<dbReference type="Proteomes" id="UP000706525">
    <property type="component" value="Unassembled WGS sequence"/>
</dbReference>
<proteinExistence type="predicted"/>
<protein>
    <submittedName>
        <fullName evidence="1">Uncharacterized protein</fullName>
    </submittedName>
</protein>
<evidence type="ECO:0000313" key="1">
    <source>
        <dbReference type="EMBL" id="CAG9183848.1"/>
    </source>
</evidence>
<evidence type="ECO:0000313" key="2">
    <source>
        <dbReference type="Proteomes" id="UP000706525"/>
    </source>
</evidence>
<comment type="caution">
    <text evidence="1">The sequence shown here is derived from an EMBL/GenBank/DDBJ whole genome shotgun (WGS) entry which is preliminary data.</text>
</comment>
<gene>
    <name evidence="1" type="ORF">LMG32289_05441</name>
</gene>